<organism evidence="2 3">
    <name type="scientific">Halogranum gelatinilyticum</name>
    <dbReference type="NCBI Taxonomy" id="660521"/>
    <lineage>
        <taxon>Archaea</taxon>
        <taxon>Methanobacteriati</taxon>
        <taxon>Methanobacteriota</taxon>
        <taxon>Stenosarchaea group</taxon>
        <taxon>Halobacteria</taxon>
        <taxon>Halobacteriales</taxon>
        <taxon>Haloferacaceae</taxon>
    </lineage>
</organism>
<evidence type="ECO:0000313" key="2">
    <source>
        <dbReference type="EMBL" id="SDM79250.1"/>
    </source>
</evidence>
<dbReference type="EMBL" id="FNHL01000003">
    <property type="protein sequence ID" value="SDM79250.1"/>
    <property type="molecule type" value="Genomic_DNA"/>
</dbReference>
<keyword evidence="3" id="KW-1185">Reference proteome</keyword>
<dbReference type="STRING" id="660521.SAMN04487949_2609"/>
<evidence type="ECO:0000313" key="3">
    <source>
        <dbReference type="Proteomes" id="UP000199451"/>
    </source>
</evidence>
<dbReference type="Proteomes" id="UP000199451">
    <property type="component" value="Unassembled WGS sequence"/>
</dbReference>
<dbReference type="OrthoDB" id="166747at2157"/>
<reference evidence="3" key="1">
    <citation type="submission" date="2016-10" db="EMBL/GenBank/DDBJ databases">
        <authorList>
            <person name="Varghese N."/>
            <person name="Submissions S."/>
        </authorList>
    </citation>
    <scope>NUCLEOTIDE SEQUENCE [LARGE SCALE GENOMIC DNA]</scope>
    <source>
        <strain evidence="3">CGMCC 1.10119</strain>
    </source>
</reference>
<protein>
    <submittedName>
        <fullName evidence="2">Uncharacterized protein</fullName>
    </submittedName>
</protein>
<keyword evidence="1" id="KW-1133">Transmembrane helix</keyword>
<name>A0A1G9W433_9EURY</name>
<keyword evidence="1" id="KW-0472">Membrane</keyword>
<sequence>MFETAYRVSLFALYQFTVVVGIVLLPVALMARQLGVELPLSRVLERLGRAYENAGAR</sequence>
<gene>
    <name evidence="2" type="ORF">SAMN04487949_2609</name>
</gene>
<feature type="transmembrane region" description="Helical" evidence="1">
    <location>
        <begin position="12"/>
        <end position="31"/>
    </location>
</feature>
<proteinExistence type="predicted"/>
<dbReference type="AlphaFoldDB" id="A0A1G9W433"/>
<evidence type="ECO:0000256" key="1">
    <source>
        <dbReference type="SAM" id="Phobius"/>
    </source>
</evidence>
<keyword evidence="1" id="KW-0812">Transmembrane</keyword>
<dbReference type="RefSeq" id="WP_170830634.1">
    <property type="nucleotide sequence ID" value="NZ_FNHL01000003.1"/>
</dbReference>
<accession>A0A1G9W433</accession>